<dbReference type="AlphaFoldDB" id="A0A1I3RH06"/>
<organism evidence="3 4">
    <name type="scientific">Myroides guanonis</name>
    <dbReference type="NCBI Taxonomy" id="1150112"/>
    <lineage>
        <taxon>Bacteria</taxon>
        <taxon>Pseudomonadati</taxon>
        <taxon>Bacteroidota</taxon>
        <taxon>Flavobacteriia</taxon>
        <taxon>Flavobacteriales</taxon>
        <taxon>Flavobacteriaceae</taxon>
        <taxon>Myroides</taxon>
    </lineage>
</organism>
<evidence type="ECO:0000259" key="2">
    <source>
        <dbReference type="Pfam" id="PF19351"/>
    </source>
</evidence>
<proteinExistence type="predicted"/>
<reference evidence="4" key="1">
    <citation type="submission" date="2016-10" db="EMBL/GenBank/DDBJ databases">
        <authorList>
            <person name="Varghese N."/>
            <person name="Submissions S."/>
        </authorList>
    </citation>
    <scope>NUCLEOTIDE SEQUENCE [LARGE SCALE GENOMIC DNA]</scope>
    <source>
        <strain evidence="4">DSM 26542</strain>
    </source>
</reference>
<dbReference type="STRING" id="1150112.SAMN04487893_10832"/>
<evidence type="ECO:0000313" key="4">
    <source>
        <dbReference type="Proteomes" id="UP000243887"/>
    </source>
</evidence>
<dbReference type="Proteomes" id="UP000243887">
    <property type="component" value="Unassembled WGS sequence"/>
</dbReference>
<keyword evidence="4" id="KW-1185">Reference proteome</keyword>
<dbReference type="GO" id="GO:0003677">
    <property type="term" value="F:DNA binding"/>
    <property type="evidence" value="ECO:0007669"/>
    <property type="project" value="UniProtKB-KW"/>
</dbReference>
<protein>
    <submittedName>
        <fullName evidence="3">DNA-binding domain-containing protein</fullName>
    </submittedName>
</protein>
<name>A0A1I3RH06_9FLAO</name>
<dbReference type="Pfam" id="PF04326">
    <property type="entry name" value="SLFN_AlbA_2"/>
    <property type="match status" value="1"/>
</dbReference>
<gene>
    <name evidence="3" type="ORF">SAMN04487893_10832</name>
</gene>
<feature type="domain" description="Schlafen AlbA-2" evidence="1">
    <location>
        <begin position="17"/>
        <end position="144"/>
    </location>
</feature>
<keyword evidence="3" id="KW-0238">DNA-binding</keyword>
<dbReference type="EMBL" id="FORU01000008">
    <property type="protein sequence ID" value="SFJ45853.1"/>
    <property type="molecule type" value="Genomic_DNA"/>
</dbReference>
<dbReference type="InterPro" id="IPR007421">
    <property type="entry name" value="Schlafen_AlbA_2_dom"/>
</dbReference>
<dbReference type="InterPro" id="IPR038461">
    <property type="entry name" value="Schlafen_AlbA_2_dom_sf"/>
</dbReference>
<accession>A0A1I3RH06</accession>
<dbReference type="InterPro" id="IPR045973">
    <property type="entry name" value="DUF5929"/>
</dbReference>
<dbReference type="OrthoDB" id="1150046at2"/>
<dbReference type="Gene3D" id="3.30.950.30">
    <property type="entry name" value="Schlafen, AAA domain"/>
    <property type="match status" value="1"/>
</dbReference>
<evidence type="ECO:0000313" key="3">
    <source>
        <dbReference type="EMBL" id="SFJ45853.1"/>
    </source>
</evidence>
<feature type="domain" description="DUF5929" evidence="2">
    <location>
        <begin position="157"/>
        <end position="378"/>
    </location>
</feature>
<dbReference type="RefSeq" id="WP_090679047.1">
    <property type="nucleotide sequence ID" value="NZ_FORU01000008.1"/>
</dbReference>
<sequence length="383" mass="44828">MVNKRLLIKNLLSYYDENSFYDKKRQLNLETKAGKAKFIKHICALSNSNPDNNSYLIIGIEDEDNQIRGVDFFDDSKIQNLVDAYLDNPPQIVYENVLFPSLPIGKVVGLVTIRGKKGVSRFKKTFLNIDKHTAFYRMGSNSQPSIVQNGLNNNKALVESIENMSKNNLNTILESVLSFMTETHKDINPKYQVFKENFIVCWAGNKNKIRGRSFYSRVDIELINEQVRLFYSALDAVTISYTEDSFIVTEYVKLGLNDRTSFYAFEEVVIRFHDNGFYDMKSRVLFEPPQYNYNMLRYIYNNNLKLLSKLQKNMFLNEVDLNKLSRLPHMLMICYLNGFDDAKQKLLQLDSLIKKLENPKVYRSYKEVIRILRKLKYENESIE</sequence>
<dbReference type="Pfam" id="PF19351">
    <property type="entry name" value="DUF5929"/>
    <property type="match status" value="1"/>
</dbReference>
<evidence type="ECO:0000259" key="1">
    <source>
        <dbReference type="Pfam" id="PF04326"/>
    </source>
</evidence>